<keyword evidence="1" id="KW-0675">Receptor</keyword>
<evidence type="ECO:0000313" key="2">
    <source>
        <dbReference type="Proteomes" id="UP000192257"/>
    </source>
</evidence>
<reference evidence="1 2" key="1">
    <citation type="submission" date="2017-03" db="EMBL/GenBank/DDBJ databases">
        <title>An alternative strategy for trypanosome survival in the mammalian bloodstream revealed through genome and transcriptome analysis of the ubiquitous bovine parasite Trypanosoma (Megatrypanum) theileri.</title>
        <authorList>
            <person name="Kelly S."/>
            <person name="Ivens A."/>
            <person name="Mott A."/>
            <person name="O'Neill E."/>
            <person name="Emms D."/>
            <person name="Macleod O."/>
            <person name="Voorheis P."/>
            <person name="Matthews J."/>
            <person name="Matthews K."/>
            <person name="Carrington M."/>
        </authorList>
    </citation>
    <scope>NUCLEOTIDE SEQUENCE [LARGE SCALE GENOMIC DNA]</scope>
    <source>
        <strain evidence="1">Edinburgh</strain>
    </source>
</reference>
<name>A0A1X0NJI6_9TRYP</name>
<organism evidence="1 2">
    <name type="scientific">Trypanosoma theileri</name>
    <dbReference type="NCBI Taxonomy" id="67003"/>
    <lineage>
        <taxon>Eukaryota</taxon>
        <taxon>Discoba</taxon>
        <taxon>Euglenozoa</taxon>
        <taxon>Kinetoplastea</taxon>
        <taxon>Metakinetoplastina</taxon>
        <taxon>Trypanosomatida</taxon>
        <taxon>Trypanosomatidae</taxon>
        <taxon>Trypanosoma</taxon>
    </lineage>
</organism>
<accession>A0A1X0NJI6</accession>
<dbReference type="Proteomes" id="UP000192257">
    <property type="component" value="Unassembled WGS sequence"/>
</dbReference>
<protein>
    <submittedName>
        <fullName evidence="1">Receptor-type adenylate cyclase</fullName>
    </submittedName>
</protein>
<dbReference type="GeneID" id="39989655"/>
<keyword evidence="2" id="KW-1185">Reference proteome</keyword>
<comment type="caution">
    <text evidence="1">The sequence shown here is derived from an EMBL/GenBank/DDBJ whole genome shotgun (WGS) entry which is preliminary data.</text>
</comment>
<dbReference type="RefSeq" id="XP_028878863.1">
    <property type="nucleotide sequence ID" value="XM_029029875.1"/>
</dbReference>
<feature type="non-terminal residue" evidence="1">
    <location>
        <position position="1"/>
    </location>
</feature>
<feature type="non-terminal residue" evidence="1">
    <location>
        <position position="120"/>
    </location>
</feature>
<dbReference type="VEuPathDB" id="TriTrypDB:TM35_000411670"/>
<gene>
    <name evidence="1" type="ORF">TM35_000411670</name>
</gene>
<evidence type="ECO:0000313" key="1">
    <source>
        <dbReference type="EMBL" id="ORC84797.1"/>
    </source>
</evidence>
<sequence length="120" mass="13309">VLTVVYGTYPPAQRLRLLLPLCKRWNVCVPPKTDGVHEDDYCRGVVQQLALKAGRVCDRKGDRNSVETLSTMSTVASVNDRLDFIYSEDRIQPTCFGVDGGATHCQHSYSGDGTVYVEDL</sequence>
<dbReference type="EMBL" id="NBCO01000041">
    <property type="protein sequence ID" value="ORC84797.1"/>
    <property type="molecule type" value="Genomic_DNA"/>
</dbReference>
<dbReference type="AlphaFoldDB" id="A0A1X0NJI6"/>
<proteinExistence type="predicted"/>